<dbReference type="AlphaFoldDB" id="A0A1V9X3Q1"/>
<feature type="domain" description="C2H2-type" evidence="2">
    <location>
        <begin position="102"/>
        <end position="124"/>
    </location>
</feature>
<feature type="region of interest" description="Disordered" evidence="1">
    <location>
        <begin position="132"/>
        <end position="164"/>
    </location>
</feature>
<dbReference type="PROSITE" id="PS51257">
    <property type="entry name" value="PROKAR_LIPOPROTEIN"/>
    <property type="match status" value="1"/>
</dbReference>
<feature type="compositionally biased region" description="Low complexity" evidence="1">
    <location>
        <begin position="278"/>
        <end position="290"/>
    </location>
</feature>
<feature type="compositionally biased region" description="Basic and acidic residues" evidence="1">
    <location>
        <begin position="303"/>
        <end position="314"/>
    </location>
</feature>
<comment type="caution">
    <text evidence="3">The sequence shown here is derived from an EMBL/GenBank/DDBJ whole genome shotgun (WGS) entry which is preliminary data.</text>
</comment>
<evidence type="ECO:0000313" key="4">
    <source>
        <dbReference type="Proteomes" id="UP000192247"/>
    </source>
</evidence>
<feature type="compositionally biased region" description="Low complexity" evidence="1">
    <location>
        <begin position="154"/>
        <end position="164"/>
    </location>
</feature>
<feature type="region of interest" description="Disordered" evidence="1">
    <location>
        <begin position="182"/>
        <end position="208"/>
    </location>
</feature>
<gene>
    <name evidence="3" type="ORF">BIW11_13061</name>
</gene>
<evidence type="ECO:0000313" key="3">
    <source>
        <dbReference type="EMBL" id="OQR68195.1"/>
    </source>
</evidence>
<accession>A0A1V9X3Q1</accession>
<name>A0A1V9X3Q1_9ACAR</name>
<dbReference type="InterPro" id="IPR036236">
    <property type="entry name" value="Znf_C2H2_sf"/>
</dbReference>
<organism evidence="3 4">
    <name type="scientific">Tropilaelaps mercedesae</name>
    <dbReference type="NCBI Taxonomy" id="418985"/>
    <lineage>
        <taxon>Eukaryota</taxon>
        <taxon>Metazoa</taxon>
        <taxon>Ecdysozoa</taxon>
        <taxon>Arthropoda</taxon>
        <taxon>Chelicerata</taxon>
        <taxon>Arachnida</taxon>
        <taxon>Acari</taxon>
        <taxon>Parasitiformes</taxon>
        <taxon>Mesostigmata</taxon>
        <taxon>Gamasina</taxon>
        <taxon>Dermanyssoidea</taxon>
        <taxon>Laelapidae</taxon>
        <taxon>Tropilaelaps</taxon>
    </lineage>
</organism>
<proteinExistence type="predicted"/>
<dbReference type="EMBL" id="MNPL01025667">
    <property type="protein sequence ID" value="OQR68195.1"/>
    <property type="molecule type" value="Genomic_DNA"/>
</dbReference>
<feature type="domain" description="C2H2-type" evidence="2">
    <location>
        <begin position="31"/>
        <end position="54"/>
    </location>
</feature>
<dbReference type="SMART" id="SM00355">
    <property type="entry name" value="ZnF_C2H2"/>
    <property type="match status" value="2"/>
</dbReference>
<sequence>MAQDSTRSCAGCVELPPVNLMSSSCYAVKRLQCEQCSFSSATYKGLSIHQRKIHTLVNNLPFSRRKAIVGASKKKPQKMAAQAQERHGQSCSMKSETWGAPFKCMICGALHSDKLYLGQHFETHHAGLTEEAMQQVPACSPGENSKPATPSTPSVSATESSANSSISAHAVGHVNVTHASYTSTPIRGPGGQLLGWIRTPTKRNSSEDATSIYQHQFSMPLMNPLIHGPPQYSRIAGDVVYKDESEYASEFYYAPSYQDPHRHGHPQPQHVQQHHQETQQGLQQTHQPPQSYYYGGSATYETRPSDHESLSYNG</sequence>
<evidence type="ECO:0000256" key="1">
    <source>
        <dbReference type="SAM" id="MobiDB-lite"/>
    </source>
</evidence>
<dbReference type="Proteomes" id="UP000192247">
    <property type="component" value="Unassembled WGS sequence"/>
</dbReference>
<reference evidence="3 4" key="1">
    <citation type="journal article" date="2017" name="Gigascience">
        <title>Draft genome of the honey bee ectoparasitic mite, Tropilaelaps mercedesae, is shaped by the parasitic life history.</title>
        <authorList>
            <person name="Dong X."/>
            <person name="Armstrong S.D."/>
            <person name="Xia D."/>
            <person name="Makepeace B.L."/>
            <person name="Darby A.C."/>
            <person name="Kadowaki T."/>
        </authorList>
    </citation>
    <scope>NUCLEOTIDE SEQUENCE [LARGE SCALE GENOMIC DNA]</scope>
    <source>
        <strain evidence="3">Wuxi-XJTLU</strain>
    </source>
</reference>
<dbReference type="InterPro" id="IPR013087">
    <property type="entry name" value="Znf_C2H2_type"/>
</dbReference>
<keyword evidence="4" id="KW-1185">Reference proteome</keyword>
<dbReference type="OrthoDB" id="10479719at2759"/>
<dbReference type="InParanoid" id="A0A1V9X3Q1"/>
<feature type="compositionally biased region" description="Polar residues" evidence="1">
    <location>
        <begin position="142"/>
        <end position="153"/>
    </location>
</feature>
<evidence type="ECO:0000259" key="2">
    <source>
        <dbReference type="SMART" id="SM00355"/>
    </source>
</evidence>
<feature type="region of interest" description="Disordered" evidence="1">
    <location>
        <begin position="256"/>
        <end position="314"/>
    </location>
</feature>
<protein>
    <recommendedName>
        <fullName evidence="2">C2H2-type domain-containing protein</fullName>
    </recommendedName>
</protein>
<dbReference type="SUPFAM" id="SSF57667">
    <property type="entry name" value="beta-beta-alpha zinc fingers"/>
    <property type="match status" value="1"/>
</dbReference>